<dbReference type="RefSeq" id="WP_073573173.1">
    <property type="nucleotide sequence ID" value="NZ_FRXN01000005.1"/>
</dbReference>
<dbReference type="EMBL" id="FRXN01000005">
    <property type="protein sequence ID" value="SHO64522.1"/>
    <property type="molecule type" value="Genomic_DNA"/>
</dbReference>
<dbReference type="GO" id="GO:0016301">
    <property type="term" value="F:kinase activity"/>
    <property type="evidence" value="ECO:0007669"/>
    <property type="project" value="UniProtKB-KW"/>
</dbReference>
<evidence type="ECO:0000313" key="2">
    <source>
        <dbReference type="EMBL" id="SHO64522.1"/>
    </source>
</evidence>
<sequence>MNHFTLKSYLTSNLDLKEEEINTILTECNTRIVSKDEYLLKSQEYCKHIFFVEDGLLRQFSIDEKGKEHILHFAPEGWFVTDRESVFFNQPSQFNIQALEDTRVAVLDDAFFKILEEKMPSFRDFNHRMIHSYIRSLQNRIMMLLSNTAEERYLKFIKKYPDIPLRVPQWMIASYLGITPESLSRVRKELAQRHT</sequence>
<dbReference type="Gene3D" id="2.60.120.10">
    <property type="entry name" value="Jelly Rolls"/>
    <property type="match status" value="1"/>
</dbReference>
<dbReference type="AlphaFoldDB" id="A0A1M7ZI69"/>
<gene>
    <name evidence="2" type="ORF">SAMN04488108_3507</name>
</gene>
<evidence type="ECO:0000313" key="3">
    <source>
        <dbReference type="Proteomes" id="UP000184609"/>
    </source>
</evidence>
<feature type="domain" description="Cyclic nucleotide-binding" evidence="1">
    <location>
        <begin position="15"/>
        <end position="115"/>
    </location>
</feature>
<dbReference type="InterPro" id="IPR014710">
    <property type="entry name" value="RmlC-like_jellyroll"/>
</dbReference>
<dbReference type="InterPro" id="IPR018490">
    <property type="entry name" value="cNMP-bd_dom_sf"/>
</dbReference>
<protein>
    <submittedName>
        <fullName evidence="2">cAMP-binding domain of CRP or a regulatory subunit of cAMP-dependent protein kinases</fullName>
    </submittedName>
</protein>
<dbReference type="SUPFAM" id="SSF51206">
    <property type="entry name" value="cAMP-binding domain-like"/>
    <property type="match status" value="1"/>
</dbReference>
<organism evidence="2 3">
    <name type="scientific">Algoriphagus zhangzhouensis</name>
    <dbReference type="NCBI Taxonomy" id="1073327"/>
    <lineage>
        <taxon>Bacteria</taxon>
        <taxon>Pseudomonadati</taxon>
        <taxon>Bacteroidota</taxon>
        <taxon>Cytophagia</taxon>
        <taxon>Cytophagales</taxon>
        <taxon>Cyclobacteriaceae</taxon>
        <taxon>Algoriphagus</taxon>
    </lineage>
</organism>
<keyword evidence="3" id="KW-1185">Reference proteome</keyword>
<name>A0A1M7ZI69_9BACT</name>
<dbReference type="InterPro" id="IPR000595">
    <property type="entry name" value="cNMP-bd_dom"/>
</dbReference>
<keyword evidence="2" id="KW-0418">Kinase</keyword>
<dbReference type="OrthoDB" id="667553at2"/>
<evidence type="ECO:0000259" key="1">
    <source>
        <dbReference type="PROSITE" id="PS50042"/>
    </source>
</evidence>
<accession>A0A1M7ZI69</accession>
<dbReference type="CDD" id="cd00038">
    <property type="entry name" value="CAP_ED"/>
    <property type="match status" value="1"/>
</dbReference>
<proteinExistence type="predicted"/>
<dbReference type="PROSITE" id="PS50042">
    <property type="entry name" value="CNMP_BINDING_3"/>
    <property type="match status" value="1"/>
</dbReference>
<keyword evidence="2" id="KW-0808">Transferase</keyword>
<dbReference type="STRING" id="1073327.SAMN04488108_3507"/>
<dbReference type="Pfam" id="PF00027">
    <property type="entry name" value="cNMP_binding"/>
    <property type="match status" value="1"/>
</dbReference>
<reference evidence="3" key="1">
    <citation type="submission" date="2016-12" db="EMBL/GenBank/DDBJ databases">
        <authorList>
            <person name="Varghese N."/>
            <person name="Submissions S."/>
        </authorList>
    </citation>
    <scope>NUCLEOTIDE SEQUENCE [LARGE SCALE GENOMIC DNA]</scope>
    <source>
        <strain evidence="3">DSM 25035</strain>
    </source>
</reference>
<dbReference type="Proteomes" id="UP000184609">
    <property type="component" value="Unassembled WGS sequence"/>
</dbReference>